<dbReference type="InterPro" id="IPR050287">
    <property type="entry name" value="MTA/SAH_deaminase"/>
</dbReference>
<protein>
    <submittedName>
        <fullName evidence="3">Amidohydrolase family protein</fullName>
    </submittedName>
</protein>
<reference evidence="4" key="1">
    <citation type="journal article" date="2019" name="Int. J. Syst. Evol. Microbiol.">
        <title>The Global Catalogue of Microorganisms (GCM) 10K type strain sequencing project: providing services to taxonomists for standard genome sequencing and annotation.</title>
        <authorList>
            <consortium name="The Broad Institute Genomics Platform"/>
            <consortium name="The Broad Institute Genome Sequencing Center for Infectious Disease"/>
            <person name="Wu L."/>
            <person name="Ma J."/>
        </authorList>
    </citation>
    <scope>NUCLEOTIDE SEQUENCE [LARGE SCALE GENOMIC DNA]</scope>
    <source>
        <strain evidence="4">JCM 14330</strain>
    </source>
</reference>
<dbReference type="InterPro" id="IPR032466">
    <property type="entry name" value="Metal_Hydrolase"/>
</dbReference>
<dbReference type="PANTHER" id="PTHR43794:SF5">
    <property type="entry name" value="CHLOROHYDROLASE FAMILY PROTEIN"/>
    <property type="match status" value="1"/>
</dbReference>
<evidence type="ECO:0000313" key="3">
    <source>
        <dbReference type="EMBL" id="GAA0507809.1"/>
    </source>
</evidence>
<dbReference type="PROSITE" id="PS51318">
    <property type="entry name" value="TAT"/>
    <property type="match status" value="1"/>
</dbReference>
<dbReference type="RefSeq" id="WP_343927644.1">
    <property type="nucleotide sequence ID" value="NZ_BAAAEN010000009.1"/>
</dbReference>
<evidence type="ECO:0000313" key="4">
    <source>
        <dbReference type="Proteomes" id="UP001501706"/>
    </source>
</evidence>
<dbReference type="PANTHER" id="PTHR43794">
    <property type="entry name" value="AMINOHYDROLASE SSNA-RELATED"/>
    <property type="match status" value="1"/>
</dbReference>
<proteinExistence type="inferred from homology"/>
<dbReference type="InterPro" id="IPR006680">
    <property type="entry name" value="Amidohydro-rel"/>
</dbReference>
<gene>
    <name evidence="3" type="ORF">GCM10009097_26100</name>
</gene>
<accession>A0ABP3LXJ5</accession>
<dbReference type="InterPro" id="IPR011059">
    <property type="entry name" value="Metal-dep_hydrolase_composite"/>
</dbReference>
<dbReference type="Gene3D" id="2.30.40.10">
    <property type="entry name" value="Urease, subunit C, domain 1"/>
    <property type="match status" value="1"/>
</dbReference>
<sequence>MANEQRAAAHAAGGGLDRRDFLRGAMAAAVAGTGAALSSHARAQAQPEDARTPGREFLISGGHVLSMDRNVGDLPEGDVHVRDGTIVAVGRKLSAPGAQVIDARGMIVMPGFVDAHSHLWNAFLRGSVRGDDPLRGYFPTTNRAAPLCTPDDAFHSVRFGLMQELLSGVTCLNNFSHNTRSVAHADAEIRAALDVGARTRFSYGTPGRGERLDLAGVKATLAKWGRADPRLRLGVNLQLPTPAVLKAGGSDETFVGEVRASRELGLPISLHYGDTAHGLVGLMDRSNLLGPDILMIHTQGFTAAERELMVKKQVQFSMSPAIEIPYSTVRNGYIQFAELEALGASLSLSVDASSALATGDFFTVMRALLWAHKQRADVDRKLEPRRIVEIATLGGAKVLGMDDIIGSLSAGKQADIILVRKRDINMAPVIDPYYSLVYSGMPANVDTVMVGGRVLLQGGRHATLDVREVADLAARAGSKMHERLEGIISNSKENLGDLNRKG</sequence>
<name>A0ABP3LXJ5_9BURK</name>
<organism evidence="3 4">
    <name type="scientific">Pigmentiphaga daeguensis</name>
    <dbReference type="NCBI Taxonomy" id="414049"/>
    <lineage>
        <taxon>Bacteria</taxon>
        <taxon>Pseudomonadati</taxon>
        <taxon>Pseudomonadota</taxon>
        <taxon>Betaproteobacteria</taxon>
        <taxon>Burkholderiales</taxon>
        <taxon>Alcaligenaceae</taxon>
        <taxon>Pigmentiphaga</taxon>
    </lineage>
</organism>
<comment type="similarity">
    <text evidence="1">Belongs to the metallo-dependent hydrolases superfamily. ATZ/TRZ family.</text>
</comment>
<dbReference type="EMBL" id="BAAAEN010000009">
    <property type="protein sequence ID" value="GAA0507809.1"/>
    <property type="molecule type" value="Genomic_DNA"/>
</dbReference>
<evidence type="ECO:0000256" key="1">
    <source>
        <dbReference type="ARBA" id="ARBA00006745"/>
    </source>
</evidence>
<dbReference type="SUPFAM" id="SSF51338">
    <property type="entry name" value="Composite domain of metallo-dependent hydrolases"/>
    <property type="match status" value="1"/>
</dbReference>
<dbReference type="SUPFAM" id="SSF51556">
    <property type="entry name" value="Metallo-dependent hydrolases"/>
    <property type="match status" value="1"/>
</dbReference>
<comment type="caution">
    <text evidence="3">The sequence shown here is derived from an EMBL/GenBank/DDBJ whole genome shotgun (WGS) entry which is preliminary data.</text>
</comment>
<dbReference type="Gene3D" id="3.20.20.140">
    <property type="entry name" value="Metal-dependent hydrolases"/>
    <property type="match status" value="1"/>
</dbReference>
<evidence type="ECO:0000259" key="2">
    <source>
        <dbReference type="Pfam" id="PF01979"/>
    </source>
</evidence>
<feature type="domain" description="Amidohydrolase-related" evidence="2">
    <location>
        <begin position="107"/>
        <end position="454"/>
    </location>
</feature>
<dbReference type="InterPro" id="IPR006311">
    <property type="entry name" value="TAT_signal"/>
</dbReference>
<dbReference type="Proteomes" id="UP001501706">
    <property type="component" value="Unassembled WGS sequence"/>
</dbReference>
<dbReference type="NCBIfam" id="NF006056">
    <property type="entry name" value="PRK08204.1"/>
    <property type="match status" value="1"/>
</dbReference>
<keyword evidence="4" id="KW-1185">Reference proteome</keyword>
<dbReference type="Pfam" id="PF01979">
    <property type="entry name" value="Amidohydro_1"/>
    <property type="match status" value="1"/>
</dbReference>